<keyword evidence="5" id="KW-0614">Plasmid</keyword>
<evidence type="ECO:0000256" key="1">
    <source>
        <dbReference type="ARBA" id="ARBA00012404"/>
    </source>
</evidence>
<evidence type="ECO:0000313" key="6">
    <source>
        <dbReference type="Proteomes" id="UP000005667"/>
    </source>
</evidence>
<dbReference type="HOGENOM" id="CLU_131518_2_1_5"/>
<proteinExistence type="predicted"/>
<dbReference type="InterPro" id="IPR002701">
    <property type="entry name" value="CM_II_prokaryot"/>
</dbReference>
<dbReference type="EMBL" id="FQ311870">
    <property type="protein sequence ID" value="CBS89338.1"/>
    <property type="molecule type" value="Genomic_DNA"/>
</dbReference>
<dbReference type="InterPro" id="IPR008241">
    <property type="entry name" value="Isochorismate_pyruvate-lyase"/>
</dbReference>
<organism evidence="5 6">
    <name type="scientific">Azospirillum lipoferum (strain 4B)</name>
    <dbReference type="NCBI Taxonomy" id="862719"/>
    <lineage>
        <taxon>Bacteria</taxon>
        <taxon>Pseudomonadati</taxon>
        <taxon>Pseudomonadota</taxon>
        <taxon>Alphaproteobacteria</taxon>
        <taxon>Rhodospirillales</taxon>
        <taxon>Azospirillaceae</taxon>
        <taxon>Azospirillum</taxon>
    </lineage>
</organism>
<accession>G7ZCF9</accession>
<dbReference type="NCBIfam" id="NF005475">
    <property type="entry name" value="PRK07075.1"/>
    <property type="match status" value="1"/>
</dbReference>
<name>G7ZCF9_AZOL4</name>
<dbReference type="PANTHER" id="PTHR38041:SF1">
    <property type="entry name" value="CHORISMATE MUTASE"/>
    <property type="match status" value="1"/>
</dbReference>
<evidence type="ECO:0000259" key="4">
    <source>
        <dbReference type="PROSITE" id="PS51168"/>
    </source>
</evidence>
<dbReference type="EC" id="5.4.99.5" evidence="1"/>
<dbReference type="OrthoDB" id="514491at2"/>
<keyword evidence="6" id="KW-1185">Reference proteome</keyword>
<dbReference type="GO" id="GO:0009697">
    <property type="term" value="P:salicylic acid biosynthetic process"/>
    <property type="evidence" value="ECO:0007669"/>
    <property type="project" value="InterPro"/>
</dbReference>
<dbReference type="PROSITE" id="PS51168">
    <property type="entry name" value="CHORISMATE_MUT_2"/>
    <property type="match status" value="1"/>
</dbReference>
<reference evidence="6" key="1">
    <citation type="journal article" date="2011" name="PLoS Genet.">
        <title>Azospirillum genomes reveal transition of bacteria from aquatic to terrestrial environments.</title>
        <authorList>
            <person name="Wisniewski-Dye F."/>
            <person name="Borziak K."/>
            <person name="Khalsa-Moyers G."/>
            <person name="Alexandre G."/>
            <person name="Sukharnikov L.O."/>
            <person name="Wuichet K."/>
            <person name="Hurst G.B."/>
            <person name="McDonald W.H."/>
            <person name="Robertson J.S."/>
            <person name="Barbe V."/>
            <person name="Calteau A."/>
            <person name="Rouy Z."/>
            <person name="Mangenot S."/>
            <person name="Prigent-Combaret C."/>
            <person name="Normand P."/>
            <person name="Boyer M."/>
            <person name="Siguier P."/>
            <person name="Dessaux Y."/>
            <person name="Elmerich C."/>
            <person name="Condemine G."/>
            <person name="Krishnen G."/>
            <person name="Kennedy I."/>
            <person name="Paterson A.H."/>
            <person name="Gonzalez V."/>
            <person name="Mavingui P."/>
            <person name="Zhulin I.B."/>
        </authorList>
    </citation>
    <scope>NUCLEOTIDE SEQUENCE [LARGE SCALE GENOMIC DNA]</scope>
    <source>
        <strain evidence="6">4B</strain>
    </source>
</reference>
<evidence type="ECO:0000256" key="2">
    <source>
        <dbReference type="ARBA" id="ARBA00023235"/>
    </source>
</evidence>
<geneLocation type="plasmid" evidence="5 6">
    <name>AZO_p2</name>
</geneLocation>
<evidence type="ECO:0000256" key="3">
    <source>
        <dbReference type="PIRSR" id="PIRSR029775-1"/>
    </source>
</evidence>
<feature type="binding site" evidence="3">
    <location>
        <position position="14"/>
    </location>
    <ligand>
        <name>substrate</name>
    </ligand>
</feature>
<dbReference type="InterPro" id="IPR036263">
    <property type="entry name" value="Chorismate_II_sf"/>
</dbReference>
<feature type="binding site" evidence="3">
    <location>
        <position position="42"/>
    </location>
    <ligand>
        <name>substrate</name>
    </ligand>
</feature>
<dbReference type="PANTHER" id="PTHR38041">
    <property type="entry name" value="CHORISMATE MUTASE"/>
    <property type="match status" value="1"/>
</dbReference>
<dbReference type="PIRSF" id="PIRSF029775">
    <property type="entry name" value="Isochor_pyr_lyas"/>
    <property type="match status" value="1"/>
</dbReference>
<dbReference type="Gene3D" id="1.20.59.10">
    <property type="entry name" value="Chorismate mutase"/>
    <property type="match status" value="1"/>
</dbReference>
<dbReference type="KEGG" id="ali:AZOLI_p20164"/>
<dbReference type="InterPro" id="IPR051331">
    <property type="entry name" value="Chorismate_mutase-related"/>
</dbReference>
<dbReference type="GO" id="GO:0016835">
    <property type="term" value="F:carbon-oxygen lyase activity"/>
    <property type="evidence" value="ECO:0007669"/>
    <property type="project" value="InterPro"/>
</dbReference>
<keyword evidence="2 5" id="KW-0413">Isomerase</keyword>
<feature type="domain" description="Chorismate mutase" evidence="4">
    <location>
        <begin position="4"/>
        <end position="94"/>
    </location>
</feature>
<dbReference type="RefSeq" id="WP_014188758.1">
    <property type="nucleotide sequence ID" value="NC_016586.1"/>
</dbReference>
<dbReference type="InterPro" id="IPR036979">
    <property type="entry name" value="CM_dom_sf"/>
</dbReference>
<dbReference type="SMART" id="SM00830">
    <property type="entry name" value="CM_2"/>
    <property type="match status" value="1"/>
</dbReference>
<dbReference type="AlphaFoldDB" id="G7ZCF9"/>
<dbReference type="GO" id="GO:0004106">
    <property type="term" value="F:chorismate mutase activity"/>
    <property type="evidence" value="ECO:0007669"/>
    <property type="project" value="UniProtKB-EC"/>
</dbReference>
<dbReference type="SUPFAM" id="SSF48600">
    <property type="entry name" value="Chorismate mutase II"/>
    <property type="match status" value="1"/>
</dbReference>
<dbReference type="NCBIfam" id="TIGR01803">
    <property type="entry name" value="CM-like"/>
    <property type="match status" value="1"/>
</dbReference>
<dbReference type="Pfam" id="PF01817">
    <property type="entry name" value="CM_2"/>
    <property type="match status" value="1"/>
</dbReference>
<protein>
    <recommendedName>
        <fullName evidence="1">chorismate mutase</fullName>
        <ecNumber evidence="1">5.4.99.5</ecNumber>
    </recommendedName>
</protein>
<feature type="binding site" evidence="3">
    <location>
        <position position="31"/>
    </location>
    <ligand>
        <name>substrate</name>
    </ligand>
</feature>
<dbReference type="GO" id="GO:0046417">
    <property type="term" value="P:chorismate metabolic process"/>
    <property type="evidence" value="ECO:0007669"/>
    <property type="project" value="InterPro"/>
</dbReference>
<dbReference type="Proteomes" id="UP000005667">
    <property type="component" value="Plasmid AZO_p2"/>
</dbReference>
<gene>
    <name evidence="5" type="primary">phcB</name>
    <name evidence="5" type="ordered locus">AZOLI_p20164</name>
</gene>
<evidence type="ECO:0000313" key="5">
    <source>
        <dbReference type="EMBL" id="CBS89338.1"/>
    </source>
</evidence>
<sequence length="100" mass="11277">MKSPEQCADLQDVRTGIDTIDRQIVTLLGERLRYVHAAAAFKPTVESIPAPERVAAMMVERRSWAVEVGLPPDFVAGLFAKITDWYIATQTAYWRARRDA</sequence>
<feature type="binding site" evidence="3">
    <location>
        <position position="90"/>
    </location>
    <ligand>
        <name>substrate</name>
    </ligand>
</feature>